<dbReference type="EMBL" id="BQMJ01000023">
    <property type="protein sequence ID" value="GJQ11401.1"/>
    <property type="molecule type" value="Genomic_DNA"/>
</dbReference>
<dbReference type="AlphaFoldDB" id="A0A9C7PX31"/>
<sequence length="105" mass="11958">MTSLPQISTIMRENCVEKKLECQDDHMVPSGLYEVRAIQLPGGSWRHYYVDHSSKATYWILPYSHPDGASNHTLEQAPDYLPSYEECVMETNPLAVPELAHSTHN</sequence>
<name>A0A9C7PX31_9RHOD</name>
<reference evidence="1" key="1">
    <citation type="journal article" date="2022" name="Proc. Natl. Acad. Sci. U.S.A.">
        <title>Life cycle and functional genomics of the unicellular red alga Galdieria for elucidating algal and plant evolution and industrial use.</title>
        <authorList>
            <person name="Hirooka S."/>
            <person name="Itabashi T."/>
            <person name="Ichinose T.M."/>
            <person name="Onuma R."/>
            <person name="Fujiwara T."/>
            <person name="Yamashita S."/>
            <person name="Jong L.W."/>
            <person name="Tomita R."/>
            <person name="Iwane A.H."/>
            <person name="Miyagishima S.Y."/>
        </authorList>
    </citation>
    <scope>NUCLEOTIDE SEQUENCE</scope>
    <source>
        <strain evidence="1">NBRC 102759</strain>
    </source>
</reference>
<comment type="caution">
    <text evidence="1">The sequence shown here is derived from an EMBL/GenBank/DDBJ whole genome shotgun (WGS) entry which is preliminary data.</text>
</comment>
<proteinExistence type="predicted"/>
<organism evidence="1 2">
    <name type="scientific">Galdieria partita</name>
    <dbReference type="NCBI Taxonomy" id="83374"/>
    <lineage>
        <taxon>Eukaryota</taxon>
        <taxon>Rhodophyta</taxon>
        <taxon>Bangiophyceae</taxon>
        <taxon>Galdieriales</taxon>
        <taxon>Galdieriaceae</taxon>
        <taxon>Galdieria</taxon>
    </lineage>
</organism>
<accession>A0A9C7PX31</accession>
<evidence type="ECO:0008006" key="3">
    <source>
        <dbReference type="Google" id="ProtNLM"/>
    </source>
</evidence>
<protein>
    <recommendedName>
        <fullName evidence="3">WW domain-containing protein</fullName>
    </recommendedName>
</protein>
<dbReference type="Proteomes" id="UP001061958">
    <property type="component" value="Unassembled WGS sequence"/>
</dbReference>
<reference evidence="1" key="2">
    <citation type="submission" date="2022-01" db="EMBL/GenBank/DDBJ databases">
        <authorList>
            <person name="Hirooka S."/>
            <person name="Miyagishima S.Y."/>
        </authorList>
    </citation>
    <scope>NUCLEOTIDE SEQUENCE</scope>
    <source>
        <strain evidence="1">NBRC 102759</strain>
    </source>
</reference>
<keyword evidence="2" id="KW-1185">Reference proteome</keyword>
<evidence type="ECO:0000313" key="1">
    <source>
        <dbReference type="EMBL" id="GJQ11401.1"/>
    </source>
</evidence>
<gene>
    <name evidence="1" type="ORF">GpartN1_g3192.t1</name>
</gene>
<evidence type="ECO:0000313" key="2">
    <source>
        <dbReference type="Proteomes" id="UP001061958"/>
    </source>
</evidence>